<organism evidence="1 2">
    <name type="scientific">Globodera rostochiensis</name>
    <name type="common">Golden nematode worm</name>
    <name type="synonym">Heterodera rostochiensis</name>
    <dbReference type="NCBI Taxonomy" id="31243"/>
    <lineage>
        <taxon>Eukaryota</taxon>
        <taxon>Metazoa</taxon>
        <taxon>Ecdysozoa</taxon>
        <taxon>Nematoda</taxon>
        <taxon>Chromadorea</taxon>
        <taxon>Rhabditida</taxon>
        <taxon>Tylenchina</taxon>
        <taxon>Tylenchomorpha</taxon>
        <taxon>Tylenchoidea</taxon>
        <taxon>Heteroderidae</taxon>
        <taxon>Heteroderinae</taxon>
        <taxon>Globodera</taxon>
    </lineage>
</organism>
<name>A0A914H4Q4_GLORO</name>
<dbReference type="Proteomes" id="UP000887572">
    <property type="component" value="Unplaced"/>
</dbReference>
<keyword evidence="1" id="KW-1185">Reference proteome</keyword>
<dbReference type="WBParaSite" id="Gr19_v10_g13966.t1">
    <property type="protein sequence ID" value="Gr19_v10_g13966.t1"/>
    <property type="gene ID" value="Gr19_v10_g13966"/>
</dbReference>
<proteinExistence type="predicted"/>
<reference evidence="2" key="1">
    <citation type="submission" date="2022-11" db="UniProtKB">
        <authorList>
            <consortium name="WormBaseParasite"/>
        </authorList>
    </citation>
    <scope>IDENTIFICATION</scope>
</reference>
<dbReference type="SUPFAM" id="SSF58113">
    <property type="entry name" value="Apolipoprotein A-I"/>
    <property type="match status" value="1"/>
</dbReference>
<evidence type="ECO:0000313" key="1">
    <source>
        <dbReference type="Proteomes" id="UP000887572"/>
    </source>
</evidence>
<evidence type="ECO:0000313" key="2">
    <source>
        <dbReference type="WBParaSite" id="Gr19_v10_g13966.t1"/>
    </source>
</evidence>
<sequence>MSISTESTTADITADSELPNWIANKRLIRQLQVPLSKIQSGMNQLKGELSAKMEQYQKQQQQNIGDLRKTVATLRDAQNRWDFAHRASRSLD</sequence>
<accession>A0A914H4Q4</accession>
<protein>
    <submittedName>
        <fullName evidence="2">Uncharacterized protein</fullName>
    </submittedName>
</protein>
<dbReference type="AlphaFoldDB" id="A0A914H4Q4"/>